<evidence type="ECO:0000256" key="1">
    <source>
        <dbReference type="SAM" id="MobiDB-lite"/>
    </source>
</evidence>
<feature type="domain" description="VWFA" evidence="2">
    <location>
        <begin position="271"/>
        <end position="444"/>
    </location>
</feature>
<dbReference type="InterPro" id="IPR013694">
    <property type="entry name" value="VIT"/>
</dbReference>
<evidence type="ECO:0000259" key="2">
    <source>
        <dbReference type="PROSITE" id="PS50234"/>
    </source>
</evidence>
<feature type="compositionally biased region" description="Low complexity" evidence="1">
    <location>
        <begin position="999"/>
        <end position="1015"/>
    </location>
</feature>
<dbReference type="PANTHER" id="PTHR45737:SF6">
    <property type="entry name" value="VON WILLEBRAND FACTOR A DOMAIN-CONTAINING PROTEIN 5A"/>
    <property type="match status" value="1"/>
</dbReference>
<feature type="compositionally biased region" description="Polar residues" evidence="1">
    <location>
        <begin position="1399"/>
        <end position="1409"/>
    </location>
</feature>
<proteinExistence type="predicted"/>
<dbReference type="EMBL" id="VXIV02000865">
    <property type="protein sequence ID" value="KAF6035530.1"/>
    <property type="molecule type" value="Genomic_DNA"/>
</dbReference>
<feature type="compositionally biased region" description="Basic residues" evidence="1">
    <location>
        <begin position="1281"/>
        <end position="1290"/>
    </location>
</feature>
<dbReference type="Pfam" id="PF13768">
    <property type="entry name" value="VWA_3"/>
    <property type="match status" value="1"/>
</dbReference>
<dbReference type="SMART" id="SM00327">
    <property type="entry name" value="VWA"/>
    <property type="match status" value="1"/>
</dbReference>
<feature type="compositionally biased region" description="Basic and acidic residues" evidence="1">
    <location>
        <begin position="956"/>
        <end position="965"/>
    </location>
</feature>
<dbReference type="Pfam" id="PF08487">
    <property type="entry name" value="VIT"/>
    <property type="match status" value="1"/>
</dbReference>
<feature type="region of interest" description="Disordered" evidence="1">
    <location>
        <begin position="1330"/>
        <end position="1465"/>
    </location>
</feature>
<dbReference type="PROSITE" id="PS51468">
    <property type="entry name" value="VIT"/>
    <property type="match status" value="1"/>
</dbReference>
<dbReference type="Gene3D" id="3.40.50.410">
    <property type="entry name" value="von Willebrand factor, type A domain"/>
    <property type="match status" value="1"/>
</dbReference>
<dbReference type="PROSITE" id="PS50234">
    <property type="entry name" value="VWFA"/>
    <property type="match status" value="1"/>
</dbReference>
<reference evidence="4" key="1">
    <citation type="submission" date="2020-06" db="EMBL/GenBank/DDBJ databases">
        <title>Draft genome of Bugula neritina, a colonial animal packing powerful symbionts and potential medicines.</title>
        <authorList>
            <person name="Rayko M."/>
        </authorList>
    </citation>
    <scope>NUCLEOTIDE SEQUENCE [LARGE SCALE GENOMIC DNA]</scope>
    <source>
        <strain evidence="4">Kwan_BN1</strain>
    </source>
</reference>
<dbReference type="InterPro" id="IPR036465">
    <property type="entry name" value="vWFA_dom_sf"/>
</dbReference>
<feature type="region of interest" description="Disordered" evidence="1">
    <location>
        <begin position="834"/>
        <end position="861"/>
    </location>
</feature>
<dbReference type="SUPFAM" id="SSF53300">
    <property type="entry name" value="vWA-like"/>
    <property type="match status" value="1"/>
</dbReference>
<feature type="compositionally biased region" description="Basic and acidic residues" evidence="1">
    <location>
        <begin position="1081"/>
        <end position="1096"/>
    </location>
</feature>
<evidence type="ECO:0000259" key="3">
    <source>
        <dbReference type="PROSITE" id="PS51468"/>
    </source>
</evidence>
<organism evidence="4 5">
    <name type="scientific">Bugula neritina</name>
    <name type="common">Brown bryozoan</name>
    <name type="synonym">Sertularia neritina</name>
    <dbReference type="NCBI Taxonomy" id="10212"/>
    <lineage>
        <taxon>Eukaryota</taxon>
        <taxon>Metazoa</taxon>
        <taxon>Spiralia</taxon>
        <taxon>Lophotrochozoa</taxon>
        <taxon>Bryozoa</taxon>
        <taxon>Gymnolaemata</taxon>
        <taxon>Cheilostomatida</taxon>
        <taxon>Flustrina</taxon>
        <taxon>Buguloidea</taxon>
        <taxon>Bugulidae</taxon>
        <taxon>Bugula</taxon>
    </lineage>
</organism>
<protein>
    <submittedName>
        <fullName evidence="4">VWA5A</fullName>
    </submittedName>
</protein>
<evidence type="ECO:0000313" key="4">
    <source>
        <dbReference type="EMBL" id="KAF6035530.1"/>
    </source>
</evidence>
<feature type="compositionally biased region" description="Polar residues" evidence="1">
    <location>
        <begin position="1121"/>
        <end position="1130"/>
    </location>
</feature>
<feature type="compositionally biased region" description="Polar residues" evidence="1">
    <location>
        <begin position="1037"/>
        <end position="1050"/>
    </location>
</feature>
<keyword evidence="5" id="KW-1185">Reference proteome</keyword>
<sequence>MNCVLYCVSFESIRLFVTIHGMIADVTCQASFRNTEGEHIDGFFLFPVDPEAILYHFEASCCGKKIVAASREKGENHELSLLEELDGEGILLEETASDMFTCHLGVVPSDELVDVMFQYSIELSILLKEMFHLSFLPLSQESFKQDISVYSIYGQADQQPFGMDGFSFDFYFQAIIAGNYMIRDVLSSEVLEIDYLDQSHYNAKLTLAGSYLPNRDFAFTMKYSDIESPHILVQKGGLPAAFDHVVMTNHCGLFTLFHRLNKTRPQSMKGEFIFCVDRSSGMRGHKIQVARETLLYFIKGLPMGCYFNIVSYAGTTQPLFKSSRVYNQYNVMKAIKCQLKMRADMQGTNNILGLLQYVYDQPIIAGHPKQVFLITEGSEFNKYECIEYVSQRAEFARMFPIGVGELCHRAIINGLARAGNGKAHFIKLNEKPYNTVLECLKQAMQPGLINLEMEFDTPAGVTCLTIPPSIPPIVFAEEKLQIYILIKGQPENPNDNDCTITLSGTLGKDEPYSQTVYFNLVESMVNENLPIHRLALKTEIKDLEKSIATALGADDILENEYQMIQAAIAANISSRFTPLVGIDSMTGQEIEGFPIIRVRADEIVLGRSHPTATSVYKSVSRLTLSRPGENPSAFVRGIFERQSGGQRVGSIRWLILESPLFAISYTLMLLPGSRGSQFHDFDDEVEDGLEMEYTFKRPPAAVADLDSDLALSEVYMGVSDRDEWDSFKDSLKHPGGFTKFQNTDGYWMLDKKVAYAFGSTITEVKKENPLRDDLVWTTILALNWLKVNFGIRKTEWKESEDWAKCWLHQQDLEGYSLDELFELAAGLKHLDGHTLFKPPPRPERQISTIDEDEESQVNRPPEPVTYMKQESITMIGNDIDDMAYDEYLNDEVHDIKTTAIEISATNRPLADKPTSSEDATKNHPGHLIVSPSQFQDAPSFLQKPRNVGSTNRHHHTTAERQESLRVTHSQFQNQEDVKLGRYGEVIAPPRSTARSHRVPQPSKRSSFQSQSPSSSTGRVLPQSPRRQLSESEPIPTPRSQSFNQSDQPNKFQADRVVAATEYSHPNPPDPNGSETTQLSQFDHHEPTRDPDPRHQPSEPPSLTDQLTHHQPDQPELPMQDRTLQMNTSQPRAALRSMNYHHLEGTSHYSPLTPDNPFQPPTKTSMPVIGEKENLNSQIASVPVNSTSHLDMQSEVSVPSAPRPKVLPLQHTTSTDIQIDESPEGLNSEEKFLPNGVGSDPTNSVKGQDGRGSRYMSKVSLHSAVSTSYAPEPTQLSPQVSKKQKPKRSLSFKQRMKNIKDNLLYAADIKYCRKHNDLSRMNSLRASVRSGRSPYVNDYDETDALISTNKSGKSRRRNNQSKVTGQPRPGVTEGRSRTLTPELKSRAASSDSSIPEPVSRPTTPAAQSRPVTPAARSRPVTPAARSRSVSPEAKSRPTTPNFRSWSKAPDRSYFRPRTPAASDVDTPSVFSDMSPANVQYNQAESVPLIKPIAGRVATVYQHSPSSTLRSNPTQHTIL</sequence>
<feature type="compositionally biased region" description="Polar residues" evidence="1">
    <location>
        <begin position="1262"/>
        <end position="1280"/>
    </location>
</feature>
<dbReference type="OrthoDB" id="1729737at2759"/>
<accession>A0A7J7KA42</accession>
<comment type="caution">
    <text evidence="4">The sequence shown here is derived from an EMBL/GenBank/DDBJ whole genome shotgun (WGS) entry which is preliminary data.</text>
</comment>
<feature type="domain" description="VIT" evidence="3">
    <location>
        <begin position="1"/>
        <end position="121"/>
    </location>
</feature>
<feature type="compositionally biased region" description="Basic and acidic residues" evidence="1">
    <location>
        <begin position="834"/>
        <end position="844"/>
    </location>
</feature>
<dbReference type="PANTHER" id="PTHR45737">
    <property type="entry name" value="VON WILLEBRAND FACTOR A DOMAIN-CONTAINING PROTEIN 5A"/>
    <property type="match status" value="1"/>
</dbReference>
<dbReference type="Proteomes" id="UP000593567">
    <property type="component" value="Unassembled WGS sequence"/>
</dbReference>
<gene>
    <name evidence="4" type="ORF">EB796_006163</name>
</gene>
<feature type="region of interest" description="Disordered" evidence="1">
    <location>
        <begin position="906"/>
        <end position="1290"/>
    </location>
</feature>
<feature type="compositionally biased region" description="Polar residues" evidence="1">
    <location>
        <begin position="1174"/>
        <end position="1196"/>
    </location>
</feature>
<name>A0A7J7KA42_BUGNE</name>
<evidence type="ECO:0000313" key="5">
    <source>
        <dbReference type="Proteomes" id="UP000593567"/>
    </source>
</evidence>
<dbReference type="InterPro" id="IPR002035">
    <property type="entry name" value="VWF_A"/>
</dbReference>